<sequence>MIILTHKTNGDGFMPYPLDWSKLDEDTFEELCCQLARACMSGRKGRFFRLEGRGGDGGVEAYFLFPDGSKWGWQAKFFPHRLKDTNWRQIRKSIETALSIHPELVVYFVCLPIDLTSRTGRQGKSELEKWQELVDEYADRLSIELWGASYLLDLLTHQENAGKRAFFFGEIELSGEWFDNKLSEARESLSDRYTPDAHVALPELAHQFEILGRTPAFKKELLEWANRIKQHIERYGWIRKTAREVGLAEQHDALVERLEEIIELLRRGATAEPNAILPIEQIRQKVHEIYESTWQFYTGAQGRGTSEGVESKEKAYLSHIMEIKRLLYKLRNTIKEEKWFLANEAGLALYGEAGIGKSHCLFDIAADRYQRGLLSLFVLGHQFPTSTQPVADLTVLLGLGPRPEDEVLGALSAAAEASHAPLLIFIDALNESERKGYWAAHLPHLVAKLRRYPWLRLVISYRTSYRGEILGEAKSPPLPEIRHPGFGGQELEALSTMCKFYGIEYPSLPVFNPEFQNPLFLHLVLRSLRDQEVQVWPRGLHGFKVAYDLFISNANARIARRLDCDRQNNWASRAVQELARRMSGAGREWLALEEAKACLDQLFPERSTRASLDRSLYRALIDEHVIVQDKMWEPKSGWVEGVRFTFQRFADHALAEELIKVLGDTPTESDLQAAFGRGGLLEPRRLSPSVFQALAIQVPERFGKELIDYVDWENEYVRYVAGEAFLHSLVWRSPDKLPPLDELRNYLNEKFGGLTDETLEVILTVCARLEHPLNAGFLHQVLMRFPMAERDAFWTLYLHRVLDEPSSALRRLLYWGEAGPLERADRDSLVLLATAICWFLTSSNRWLRDEATKSLACIFLNRPECILPLLERFQNVDDLYVKERLYGAVYGASLWMRNRVELLKKLAVWFYEHEFNKGAPILHLTARDYARSIVEVAARFGALPEGIDLNKVRPPYLSPWPLEQVSSLTDCDSEKLGPGLRAISFSLSYKFGDFARYIVADVDKFVDRANGEPCIDFEQALRWIYNRILQLGYTDVLFAEHDNPRYRYWDRFDHKHERIGKKYQWIAWQECLARLSDHCLLKPKWGETKPRTYEGPWQIVGARNIDPSCLIMHQQTPHFPWPIRDMYPLPKATVEQYRQWVMNSADLSDFEQRLCNELLRLKDQDGQEWIVLYANYTWFTEREPGEERTRPPWRELYFQVRGYIVADPKAILRWSRSQDFWDHWMPEWDGLEAYGAYLGEYPWHFSWTDVRERARWTRPEKTGAKTRYGFLVPYATYAWGSGYDYSKEASLRLLLPAPWLVEEVGLHLDPSDLKWKTEKGLVVAFDPSSGKPDVPNALLLNASWMAEYLTKKNLGIFWAVAGEKFFTTSGYGATAANRLSGGFIWTGTDIKGRLRSIEIYTQD</sequence>
<proteinExistence type="predicted"/>
<accession>A0A151ASY9</accession>
<keyword evidence="2" id="KW-1185">Reference proteome</keyword>
<comment type="caution">
    <text evidence="1">The sequence shown here is derived from an EMBL/GenBank/DDBJ whole genome shotgun (WGS) entry which is preliminary data.</text>
</comment>
<reference evidence="1 2" key="1">
    <citation type="submission" date="2016-02" db="EMBL/GenBank/DDBJ databases">
        <title>Genome sequence of Moorella mulderi DSM 14980.</title>
        <authorList>
            <person name="Poehlein A."/>
            <person name="Daniel R."/>
        </authorList>
    </citation>
    <scope>NUCLEOTIDE SEQUENCE [LARGE SCALE GENOMIC DNA]</scope>
    <source>
        <strain evidence="1 2">DSM 14980</strain>
    </source>
</reference>
<evidence type="ECO:0008006" key="3">
    <source>
        <dbReference type="Google" id="ProtNLM"/>
    </source>
</evidence>
<protein>
    <recommendedName>
        <fullName evidence="3">ATP-binding protein</fullName>
    </recommendedName>
</protein>
<dbReference type="Proteomes" id="UP000075670">
    <property type="component" value="Unassembled WGS sequence"/>
</dbReference>
<gene>
    <name evidence="1" type="ORF">MOMUL_29720</name>
</gene>
<evidence type="ECO:0000313" key="2">
    <source>
        <dbReference type="Proteomes" id="UP000075670"/>
    </source>
</evidence>
<evidence type="ECO:0000313" key="1">
    <source>
        <dbReference type="EMBL" id="KYH30690.1"/>
    </source>
</evidence>
<dbReference type="EMBL" id="LTBC01000023">
    <property type="protein sequence ID" value="KYH30690.1"/>
    <property type="molecule type" value="Genomic_DNA"/>
</dbReference>
<name>A0A151ASY9_9FIRM</name>
<dbReference type="PATRIC" id="fig|1122241.3.peg.3165"/>
<organism evidence="1 2">
    <name type="scientific">Moorella mulderi DSM 14980</name>
    <dbReference type="NCBI Taxonomy" id="1122241"/>
    <lineage>
        <taxon>Bacteria</taxon>
        <taxon>Bacillati</taxon>
        <taxon>Bacillota</taxon>
        <taxon>Clostridia</taxon>
        <taxon>Neomoorellales</taxon>
        <taxon>Neomoorellaceae</taxon>
        <taxon>Neomoorella</taxon>
    </lineage>
</organism>